<keyword evidence="4" id="KW-0677">Repeat</keyword>
<dbReference type="InterPro" id="IPR014774">
    <property type="entry name" value="KaiC-like_dom"/>
</dbReference>
<feature type="domain" description="KaiC" evidence="9">
    <location>
        <begin position="2"/>
        <end position="235"/>
    </location>
</feature>
<name>A0ABT6WYH5_9ACTN</name>
<evidence type="ECO:0000256" key="8">
    <source>
        <dbReference type="ARBA" id="ARBA00022840"/>
    </source>
</evidence>
<evidence type="ECO:0000256" key="4">
    <source>
        <dbReference type="ARBA" id="ARBA00022737"/>
    </source>
</evidence>
<dbReference type="Pfam" id="PF06745">
    <property type="entry name" value="ATPase"/>
    <property type="match status" value="2"/>
</dbReference>
<dbReference type="InterPro" id="IPR027417">
    <property type="entry name" value="P-loop_NTPase"/>
</dbReference>
<organism evidence="10 11">
    <name type="scientific">Actinoplanes sandaracinus</name>
    <dbReference type="NCBI Taxonomy" id="3045177"/>
    <lineage>
        <taxon>Bacteria</taxon>
        <taxon>Bacillati</taxon>
        <taxon>Actinomycetota</taxon>
        <taxon>Actinomycetes</taxon>
        <taxon>Micromonosporales</taxon>
        <taxon>Micromonosporaceae</taxon>
        <taxon>Actinoplanes</taxon>
    </lineage>
</organism>
<dbReference type="PANTHER" id="PTHR43637">
    <property type="entry name" value="UPF0273 PROTEIN TM_0370"/>
    <property type="match status" value="1"/>
</dbReference>
<dbReference type="EC" id="2.7.11.1" evidence="1"/>
<keyword evidence="7" id="KW-0378">Hydrolase</keyword>
<evidence type="ECO:0000313" key="11">
    <source>
        <dbReference type="Proteomes" id="UP001241758"/>
    </source>
</evidence>
<keyword evidence="5" id="KW-0547">Nucleotide-binding</keyword>
<dbReference type="SUPFAM" id="SSF52540">
    <property type="entry name" value="P-loop containing nucleoside triphosphate hydrolases"/>
    <property type="match status" value="2"/>
</dbReference>
<accession>A0ABT6WYH5</accession>
<protein>
    <recommendedName>
        <fullName evidence="1">non-specific serine/threonine protein kinase</fullName>
        <ecNumber evidence="1">2.7.11.1</ecNumber>
    </recommendedName>
</protein>
<keyword evidence="3" id="KW-0808">Transferase</keyword>
<keyword evidence="6" id="KW-0418">Kinase</keyword>
<evidence type="ECO:0000256" key="2">
    <source>
        <dbReference type="ARBA" id="ARBA00022553"/>
    </source>
</evidence>
<dbReference type="PIRSF" id="PIRSF039117">
    <property type="entry name" value="KaiC"/>
    <property type="match status" value="1"/>
</dbReference>
<keyword evidence="2" id="KW-0597">Phosphoprotein</keyword>
<dbReference type="Proteomes" id="UP001241758">
    <property type="component" value="Unassembled WGS sequence"/>
</dbReference>
<evidence type="ECO:0000313" key="10">
    <source>
        <dbReference type="EMBL" id="MDI6104793.1"/>
    </source>
</evidence>
<dbReference type="PROSITE" id="PS51146">
    <property type="entry name" value="KAIC"/>
    <property type="match status" value="2"/>
</dbReference>
<dbReference type="InterPro" id="IPR030665">
    <property type="entry name" value="KaiC"/>
</dbReference>
<evidence type="ECO:0000259" key="9">
    <source>
        <dbReference type="PROSITE" id="PS51146"/>
    </source>
</evidence>
<dbReference type="EMBL" id="JASCTH010000037">
    <property type="protein sequence ID" value="MDI6104793.1"/>
    <property type="molecule type" value="Genomic_DNA"/>
</dbReference>
<gene>
    <name evidence="10" type="ORF">QLQ12_40010</name>
</gene>
<sequence length="488" mass="52629">MKRLSTGLADLDLILGGGLEPGSVVVLTGPPGAGKTILAQQICFANATAEHKAVCYTTLSEPHDKLIEHLSGFPFFDAAALGSKIEYVHLGDMLRDTGKADLGPLIDEVVRKALDDQPVLVVIDSTKMLRDFVSDHAVRMALYDLTSRVAHSGAVLLLLGEYTPEDMQTGVEFALADGIVQLTHQSREPNDRRGLRVVKMRAATHLNGTHTVQITAGGFQVYPRVESFLPETVAPKGKRVPSGILGLDALMGGGIPHAAATLVLGPSGAGKTISCLNFVAEGLARGERCLYISFQDPGDQLVDMADTFGWDFEAARSSGQLVISHVPMGNLDLDVLASVIRHGLADGTTARVVIDSLAEMAHAAREAERFPAYLRSLVGIVRTASACLWVTSETRTFGPMEDPLVGLMYLFHNVVQIRYIEHCTQIDRALNVLKMRNSRHDNGMHSCHITDNGVTVGNRIEQLTGMLGWSVLRDCPTTPSHDDTRTVG</sequence>
<feature type="domain" description="KaiC" evidence="9">
    <location>
        <begin position="238"/>
        <end position="473"/>
    </location>
</feature>
<reference evidence="10 11" key="1">
    <citation type="submission" date="2023-05" db="EMBL/GenBank/DDBJ databases">
        <title>Actinoplanes sp. NEAU-A12 genome sequencing.</title>
        <authorList>
            <person name="Wang Z.-S."/>
        </authorList>
    </citation>
    <scope>NUCLEOTIDE SEQUENCE [LARGE SCALE GENOMIC DNA]</scope>
    <source>
        <strain evidence="10 11">NEAU-A12</strain>
    </source>
</reference>
<dbReference type="InterPro" id="IPR010624">
    <property type="entry name" value="KaiC_dom"/>
</dbReference>
<proteinExistence type="predicted"/>
<evidence type="ECO:0000256" key="3">
    <source>
        <dbReference type="ARBA" id="ARBA00022679"/>
    </source>
</evidence>
<dbReference type="Gene3D" id="3.40.50.300">
    <property type="entry name" value="P-loop containing nucleotide triphosphate hydrolases"/>
    <property type="match status" value="2"/>
</dbReference>
<dbReference type="RefSeq" id="WP_282766211.1">
    <property type="nucleotide sequence ID" value="NZ_JASCTH010000037.1"/>
</dbReference>
<evidence type="ECO:0000256" key="5">
    <source>
        <dbReference type="ARBA" id="ARBA00022741"/>
    </source>
</evidence>
<evidence type="ECO:0000256" key="6">
    <source>
        <dbReference type="ARBA" id="ARBA00022777"/>
    </source>
</evidence>
<comment type="caution">
    <text evidence="10">The sequence shown here is derived from an EMBL/GenBank/DDBJ whole genome shotgun (WGS) entry which is preliminary data.</text>
</comment>
<keyword evidence="11" id="KW-1185">Reference proteome</keyword>
<keyword evidence="8" id="KW-0067">ATP-binding</keyword>
<evidence type="ECO:0000256" key="7">
    <source>
        <dbReference type="ARBA" id="ARBA00022801"/>
    </source>
</evidence>
<evidence type="ECO:0000256" key="1">
    <source>
        <dbReference type="ARBA" id="ARBA00012513"/>
    </source>
</evidence>